<dbReference type="Proteomes" id="UP000468413">
    <property type="component" value="Unassembled WGS sequence"/>
</dbReference>
<dbReference type="AlphaFoldDB" id="A0A6I1GA69"/>
<protein>
    <submittedName>
        <fullName evidence="4">Uncharacterized protein</fullName>
    </submittedName>
</protein>
<proteinExistence type="predicted"/>
<dbReference type="SMART" id="SM00028">
    <property type="entry name" value="TPR"/>
    <property type="match status" value="4"/>
</dbReference>
<evidence type="ECO:0000313" key="5">
    <source>
        <dbReference type="Proteomes" id="UP000468413"/>
    </source>
</evidence>
<keyword evidence="3" id="KW-0472">Membrane</keyword>
<feature type="compositionally biased region" description="Low complexity" evidence="2">
    <location>
        <begin position="788"/>
        <end position="804"/>
    </location>
</feature>
<dbReference type="SUPFAM" id="SSF48452">
    <property type="entry name" value="TPR-like"/>
    <property type="match status" value="2"/>
</dbReference>
<feature type="transmembrane region" description="Helical" evidence="3">
    <location>
        <begin position="1071"/>
        <end position="1093"/>
    </location>
</feature>
<feature type="region of interest" description="Disordered" evidence="2">
    <location>
        <begin position="781"/>
        <end position="824"/>
    </location>
</feature>
<keyword evidence="5" id="KW-1185">Reference proteome</keyword>
<feature type="region of interest" description="Disordered" evidence="2">
    <location>
        <begin position="1"/>
        <end position="22"/>
    </location>
</feature>
<feature type="repeat" description="TPR" evidence="1">
    <location>
        <begin position="846"/>
        <end position="879"/>
    </location>
</feature>
<dbReference type="PANTHER" id="PTHR12558">
    <property type="entry name" value="CELL DIVISION CYCLE 16,23,27"/>
    <property type="match status" value="1"/>
</dbReference>
<feature type="transmembrane region" description="Helical" evidence="3">
    <location>
        <begin position="1199"/>
        <end position="1219"/>
    </location>
</feature>
<evidence type="ECO:0000256" key="2">
    <source>
        <dbReference type="SAM" id="MobiDB-lite"/>
    </source>
</evidence>
<dbReference type="InterPro" id="IPR019734">
    <property type="entry name" value="TPR_rpt"/>
</dbReference>
<keyword evidence="1" id="KW-0802">TPR repeat</keyword>
<evidence type="ECO:0000256" key="3">
    <source>
        <dbReference type="SAM" id="Phobius"/>
    </source>
</evidence>
<organism evidence="4 5">
    <name type="scientific">Bifidobacterium cebidarum</name>
    <dbReference type="NCBI Taxonomy" id="2650773"/>
    <lineage>
        <taxon>Bacteria</taxon>
        <taxon>Bacillati</taxon>
        <taxon>Actinomycetota</taxon>
        <taxon>Actinomycetes</taxon>
        <taxon>Bifidobacteriales</taxon>
        <taxon>Bifidobacteriaceae</taxon>
        <taxon>Bifidobacterium</taxon>
    </lineage>
</organism>
<gene>
    <name evidence="4" type="ORF">F7D08_1806</name>
</gene>
<feature type="transmembrane region" description="Helical" evidence="3">
    <location>
        <begin position="1144"/>
        <end position="1163"/>
    </location>
</feature>
<keyword evidence="3" id="KW-1133">Transmembrane helix</keyword>
<name>A0A6I1GA69_9BIFI</name>
<keyword evidence="3" id="KW-0812">Transmembrane</keyword>
<feature type="transmembrane region" description="Helical" evidence="3">
    <location>
        <begin position="1044"/>
        <end position="1065"/>
    </location>
</feature>
<reference evidence="4 5" key="1">
    <citation type="submission" date="2019-09" db="EMBL/GenBank/DDBJ databases">
        <title>Characterization of the phylogenetic diversity of two novel species belonging to the genus Bifidobacterium: Bifidobacterium cebidarum sp. nov. and Bifidobacterium leontopitheci sp. nov.</title>
        <authorList>
            <person name="Lugli G.A."/>
            <person name="Duranti S."/>
            <person name="Milani C."/>
            <person name="Turroni F."/>
            <person name="Ventura M."/>
        </authorList>
    </citation>
    <scope>NUCLEOTIDE SEQUENCE [LARGE SCALE GENOMIC DNA]</scope>
    <source>
        <strain evidence="4 5">LMG 31469</strain>
    </source>
</reference>
<feature type="compositionally biased region" description="Acidic residues" evidence="2">
    <location>
        <begin position="805"/>
        <end position="816"/>
    </location>
</feature>
<feature type="compositionally biased region" description="Polar residues" evidence="2">
    <location>
        <begin position="1"/>
        <end position="10"/>
    </location>
</feature>
<dbReference type="EMBL" id="WBVS01000013">
    <property type="protein sequence ID" value="KAB7785720.1"/>
    <property type="molecule type" value="Genomic_DNA"/>
</dbReference>
<dbReference type="PANTHER" id="PTHR12558:SF13">
    <property type="entry name" value="CELL DIVISION CYCLE PROTEIN 27 HOMOLOG"/>
    <property type="match status" value="1"/>
</dbReference>
<accession>A0A6I1GA69</accession>
<evidence type="ECO:0000256" key="1">
    <source>
        <dbReference type="PROSITE-ProRule" id="PRU00339"/>
    </source>
</evidence>
<feature type="transmembrane region" description="Helical" evidence="3">
    <location>
        <begin position="36"/>
        <end position="60"/>
    </location>
</feature>
<dbReference type="PROSITE" id="PS50005">
    <property type="entry name" value="TPR"/>
    <property type="match status" value="1"/>
</dbReference>
<feature type="transmembrane region" description="Helical" evidence="3">
    <location>
        <begin position="1105"/>
        <end position="1124"/>
    </location>
</feature>
<sequence length="1220" mass="130839">MSTSNSNATVSESSGNGGGEPSKTVTAAQLWPMYRLALSIAIAVIVIISLAFPFGARLYAEQSIPDSSVLNTRQIAAVPQGAKKINGMGTRPLPLLDDAATQAVKDKNEQAVTDAGKAVFGDDWDFVVTTAYQQNSGGYLQSINTAAQSQIANALQTMDANKTDDVVNLMGLLASFGDYRANASYNSDEHSDLPGYGAANADYIVIAVSLAYEAPRTFNTCDVQLQSAKVLDLFYPSHGADVISAYDKAATLCNDDATPEVAKIQYLMAMSQVGCATDDTVGYDVLANNRQWDEIDKQLDTLMKNHNTIPAAYTVAGDVYTAVADDISPEGYGNFLIQYLRRNAITAYENAQKLSTLPQIESSLATAYSNAGEYENVVKLLDGNDKVLAVDATRSVYADALAHTGKFSQAAKVEAKFMSTYGKEQSNTVRTEIANGLGWPVTQTDNVRDVMLSPNCGAPSVVQDFTYIPEYRDIRDVTLNSDENDAVDAQYQLARDGSWRLPKLSRAPENYIIYLLLAGEYDTAKQYCPGDEFSSSKFCLVAYSGSNTTPEGPFGDSTIALVDMMQNLWRYYGQRDKAKETLERSTSVSAAILNDRLGEILFLDEDYAAAAKQFEQAAEGYQSYCYGLSGSVTSPAWAKLRQATALRMAGNVADARVAAADAESLIGVCSAALASPVTSNFEENERTAEQAYIKQEQAQNYYDQKQYDEAFDLATQAVPLRDASDADSLKKAVRGAMEQLASVSAFAAGHYQAAEVWATKALVYDPKSPLYQEALADAKRALAEESDSSSGGSDDASDTGSSESSDTDASADGDSDEQSKEKESITNADELMENYRDALQSNGSLFSSWNNLGVLQARQNDVDTAVNSFERAVAAKPDYALGWFNLAVAESMRANPVSFLRSQGAFGKAGSLDSELKNADREFVFDDNTYSSKIDVSKAIPENFQLAESLRSAPRMLTASLGLLVIGRIIMALAGDWITGKVSEDVTPLLDRTRKRIMALLRPLGGMNAERVSADGSSSSTAAATAVATGSATRQSGPSFPAKIISGPLLTMVVSFISLVWISGASSVAEYVLAGVISLALLLMPAVAAAWVGKNQDHIDHHRSFWPASVITVILTPFQLGFAPPSPIDASVDGKEMACRKGRWGMGVLGVVTIAMCVVAMVTSVPMIRMASATALVVIGSALTPVDPLDGARIDLPKWLDWLITIAMTVTTIITAMNIL</sequence>
<dbReference type="InterPro" id="IPR011990">
    <property type="entry name" value="TPR-like_helical_dom_sf"/>
</dbReference>
<evidence type="ECO:0000313" key="4">
    <source>
        <dbReference type="EMBL" id="KAB7785720.1"/>
    </source>
</evidence>
<dbReference type="Gene3D" id="1.25.40.10">
    <property type="entry name" value="Tetratricopeptide repeat domain"/>
    <property type="match status" value="2"/>
</dbReference>
<comment type="caution">
    <text evidence="4">The sequence shown here is derived from an EMBL/GenBank/DDBJ whole genome shotgun (WGS) entry which is preliminary data.</text>
</comment>